<accession>M5FUX5</accession>
<dbReference type="GeneID" id="63683656"/>
<protein>
    <submittedName>
        <fullName evidence="1">Uncharacterized protein</fullName>
    </submittedName>
</protein>
<proteinExistence type="predicted"/>
<dbReference type="HOGENOM" id="CLU_780793_0_0_1"/>
<evidence type="ECO:0000313" key="1">
    <source>
        <dbReference type="EMBL" id="EJU01571.1"/>
    </source>
</evidence>
<keyword evidence="2" id="KW-1185">Reference proteome</keyword>
<dbReference type="EMBL" id="JH795864">
    <property type="protein sequence ID" value="EJU01571.1"/>
    <property type="molecule type" value="Genomic_DNA"/>
</dbReference>
<dbReference type="AlphaFoldDB" id="M5FUX5"/>
<sequence length="355" mass="39491">MDNAEYLPPGVILHRLSSPSHFSWYICRSLDVFASLPSHKWMSSTLSTGPPSPPLRTPSSCKDFSSMAHRLSRIKAPIVDVPHVLIRRRHHHESHPHAHMTPADSLLQHCYESTAHSLLYAPRPQCTFIDLHKRWPRPLPQASPTTPQARPSRMLRRTVPTDSVVPLSPTTFPSGLITLPTSRLSLPPSSPHVNPLSPTPEDMDLLSTITSPSVASLPRTHRLVRTSSQAYSAGCRHRDEPMIPAYLPPFNNGYDIHTTLSSPWPSSAAFNHQPSHLSLRPPTFPVPISFVPTPRPLRILAASDVPLQRPLQTVHFPASYLYPQAKPSGCRPFPPHTQPLRSILHPAWKSPSPIP</sequence>
<gene>
    <name evidence="1" type="ORF">DACRYDRAFT_108111</name>
</gene>
<reference evidence="1 2" key="1">
    <citation type="journal article" date="2012" name="Science">
        <title>The Paleozoic origin of enzymatic lignin decomposition reconstructed from 31 fungal genomes.</title>
        <authorList>
            <person name="Floudas D."/>
            <person name="Binder M."/>
            <person name="Riley R."/>
            <person name="Barry K."/>
            <person name="Blanchette R.A."/>
            <person name="Henrissat B."/>
            <person name="Martinez A.T."/>
            <person name="Otillar R."/>
            <person name="Spatafora J.W."/>
            <person name="Yadav J.S."/>
            <person name="Aerts A."/>
            <person name="Benoit I."/>
            <person name="Boyd A."/>
            <person name="Carlson A."/>
            <person name="Copeland A."/>
            <person name="Coutinho P.M."/>
            <person name="de Vries R.P."/>
            <person name="Ferreira P."/>
            <person name="Findley K."/>
            <person name="Foster B."/>
            <person name="Gaskell J."/>
            <person name="Glotzer D."/>
            <person name="Gorecki P."/>
            <person name="Heitman J."/>
            <person name="Hesse C."/>
            <person name="Hori C."/>
            <person name="Igarashi K."/>
            <person name="Jurgens J.A."/>
            <person name="Kallen N."/>
            <person name="Kersten P."/>
            <person name="Kohler A."/>
            <person name="Kuees U."/>
            <person name="Kumar T.K.A."/>
            <person name="Kuo A."/>
            <person name="LaButti K."/>
            <person name="Larrondo L.F."/>
            <person name="Lindquist E."/>
            <person name="Ling A."/>
            <person name="Lombard V."/>
            <person name="Lucas S."/>
            <person name="Lundell T."/>
            <person name="Martin R."/>
            <person name="McLaughlin D.J."/>
            <person name="Morgenstern I."/>
            <person name="Morin E."/>
            <person name="Murat C."/>
            <person name="Nagy L.G."/>
            <person name="Nolan M."/>
            <person name="Ohm R.A."/>
            <person name="Patyshakuliyeva A."/>
            <person name="Rokas A."/>
            <person name="Ruiz-Duenas F.J."/>
            <person name="Sabat G."/>
            <person name="Salamov A."/>
            <person name="Samejima M."/>
            <person name="Schmutz J."/>
            <person name="Slot J.C."/>
            <person name="St John F."/>
            <person name="Stenlid J."/>
            <person name="Sun H."/>
            <person name="Sun S."/>
            <person name="Syed K."/>
            <person name="Tsang A."/>
            <person name="Wiebenga A."/>
            <person name="Young D."/>
            <person name="Pisabarro A."/>
            <person name="Eastwood D.C."/>
            <person name="Martin F."/>
            <person name="Cullen D."/>
            <person name="Grigoriev I.V."/>
            <person name="Hibbett D.S."/>
        </authorList>
    </citation>
    <scope>NUCLEOTIDE SEQUENCE [LARGE SCALE GENOMIC DNA]</scope>
    <source>
        <strain evidence="1 2">DJM-731 SS1</strain>
    </source>
</reference>
<organism evidence="1 2">
    <name type="scientific">Dacryopinax primogenitus (strain DJM 731)</name>
    <name type="common">Brown rot fungus</name>
    <dbReference type="NCBI Taxonomy" id="1858805"/>
    <lineage>
        <taxon>Eukaryota</taxon>
        <taxon>Fungi</taxon>
        <taxon>Dikarya</taxon>
        <taxon>Basidiomycota</taxon>
        <taxon>Agaricomycotina</taxon>
        <taxon>Dacrymycetes</taxon>
        <taxon>Dacrymycetales</taxon>
        <taxon>Dacrymycetaceae</taxon>
        <taxon>Dacryopinax</taxon>
    </lineage>
</organism>
<evidence type="ECO:0000313" key="2">
    <source>
        <dbReference type="Proteomes" id="UP000030653"/>
    </source>
</evidence>
<name>M5FUX5_DACPD</name>
<dbReference type="RefSeq" id="XP_040628468.1">
    <property type="nucleotide sequence ID" value="XM_040768594.1"/>
</dbReference>
<dbReference type="Proteomes" id="UP000030653">
    <property type="component" value="Unassembled WGS sequence"/>
</dbReference>